<comment type="caution">
    <text evidence="1">The sequence shown here is derived from an EMBL/GenBank/DDBJ whole genome shotgun (WGS) entry which is preliminary data.</text>
</comment>
<dbReference type="AlphaFoldDB" id="A0A200HQ19"/>
<protein>
    <submittedName>
        <fullName evidence="1">Uncharacterized protein</fullName>
    </submittedName>
</protein>
<evidence type="ECO:0000313" key="2">
    <source>
        <dbReference type="Proteomes" id="UP000196503"/>
    </source>
</evidence>
<reference evidence="1 2" key="1">
    <citation type="submission" date="2017-05" db="EMBL/GenBank/DDBJ databases">
        <title>The Genome Sequence of Enterococcus faecium 2D5_DIV0622.</title>
        <authorList>
            <consortium name="The Broad Institute Genomics Platform"/>
            <consortium name="The Broad Institute Genomic Center for Infectious Diseases"/>
            <person name="Earl A."/>
            <person name="Manson A."/>
            <person name="Schwartman J."/>
            <person name="Gilmore M."/>
            <person name="Abouelleil A."/>
            <person name="Cao P."/>
            <person name="Chapman S."/>
            <person name="Cusick C."/>
            <person name="Shea T."/>
            <person name="Young S."/>
            <person name="Neafsey D."/>
            <person name="Nusbaum C."/>
            <person name="Birren B."/>
        </authorList>
    </citation>
    <scope>NUCLEOTIDE SEQUENCE [LARGE SCALE GENOMIC DNA]</scope>
    <source>
        <strain evidence="1 2">2D5_DIV0622</strain>
    </source>
</reference>
<sequence length="72" mass="9105">MELKEYTKNLKNEPLLNNSRCSYYFYRFLQGTVVLVVYDYERNEKISFHYPNKQKIKNEKPWENSYHEYRWK</sequence>
<proteinExistence type="predicted"/>
<dbReference type="EMBL" id="NIBL01000003">
    <property type="protein sequence ID" value="OUZ14872.1"/>
    <property type="molecule type" value="Genomic_DNA"/>
</dbReference>
<name>A0A200HQ19_9ENTE</name>
<dbReference type="Proteomes" id="UP000196503">
    <property type="component" value="Unassembled WGS sequence"/>
</dbReference>
<organism evidence="1 2">
    <name type="scientific">Enterococcus cecorum</name>
    <dbReference type="NCBI Taxonomy" id="44008"/>
    <lineage>
        <taxon>Bacteria</taxon>
        <taxon>Bacillati</taxon>
        <taxon>Bacillota</taxon>
        <taxon>Bacilli</taxon>
        <taxon>Lactobacillales</taxon>
        <taxon>Enterococcaceae</taxon>
        <taxon>Enterococcus</taxon>
    </lineage>
</organism>
<dbReference type="RefSeq" id="WP_087663593.1">
    <property type="nucleotide sequence ID" value="NZ_NIBL01000003.1"/>
</dbReference>
<gene>
    <name evidence="1" type="ORF">A5869_001977</name>
</gene>
<evidence type="ECO:0000313" key="1">
    <source>
        <dbReference type="EMBL" id="OUZ14872.1"/>
    </source>
</evidence>
<accession>A0A200HQ19</accession>